<evidence type="ECO:0000313" key="2">
    <source>
        <dbReference type="Proteomes" id="UP000001568"/>
    </source>
</evidence>
<dbReference type="EMBL" id="CP000589">
    <property type="protein sequence ID" value="ABO98000.1"/>
    <property type="molecule type" value="Genomic_DNA"/>
</dbReference>
<reference evidence="1 2" key="1">
    <citation type="journal article" date="2007" name="Proc. Natl. Acad. Sci. U.S.A.">
        <title>The tiny eukaryote Ostreococcus provides genomic insights into the paradox of plankton speciation.</title>
        <authorList>
            <person name="Palenik B."/>
            <person name="Grimwood J."/>
            <person name="Aerts A."/>
            <person name="Rouze P."/>
            <person name="Salamov A."/>
            <person name="Putnam N."/>
            <person name="Dupont C."/>
            <person name="Jorgensen R."/>
            <person name="Derelle E."/>
            <person name="Rombauts S."/>
            <person name="Zhou K."/>
            <person name="Otillar R."/>
            <person name="Merchant S.S."/>
            <person name="Podell S."/>
            <person name="Gaasterland T."/>
            <person name="Napoli C."/>
            <person name="Gendler K."/>
            <person name="Manuell A."/>
            <person name="Tai V."/>
            <person name="Vallon O."/>
            <person name="Piganeau G."/>
            <person name="Jancek S."/>
            <person name="Heijde M."/>
            <person name="Jabbari K."/>
            <person name="Bowler C."/>
            <person name="Lohr M."/>
            <person name="Robbens S."/>
            <person name="Werner G."/>
            <person name="Dubchak I."/>
            <person name="Pazour G.J."/>
            <person name="Ren Q."/>
            <person name="Paulsen I."/>
            <person name="Delwiche C."/>
            <person name="Schmutz J."/>
            <person name="Rokhsar D."/>
            <person name="Van de Peer Y."/>
            <person name="Moreau H."/>
            <person name="Grigoriev I.V."/>
        </authorList>
    </citation>
    <scope>NUCLEOTIDE SEQUENCE [LARGE SCALE GENOMIC DNA]</scope>
    <source>
        <strain evidence="1 2">CCE9901</strain>
    </source>
</reference>
<dbReference type="GeneID" id="5003916"/>
<accession>A4S291</accession>
<dbReference type="OMA" id="VGVNRRD"/>
<dbReference type="OrthoDB" id="497993at2759"/>
<dbReference type="Gramene" id="ABO98000">
    <property type="protein sequence ID" value="ABO98000"/>
    <property type="gene ID" value="OSTLU_33368"/>
</dbReference>
<keyword evidence="2" id="KW-1185">Reference proteome</keyword>
<dbReference type="RefSeq" id="XP_001419707.1">
    <property type="nucleotide sequence ID" value="XM_001419670.1"/>
</dbReference>
<sequence>MIRVASSSASSARVCVVGARSLTGRLIAGMLARRGGDGVALVVEDADSYVPRDMPEDVFERRFGTSAAAMMKCALVNENDDEAVERAMRASDVVIVAHESGARSEAAAASVRRGATKAKRVVALSRVGVNRRDENPFKEQNRPVQKMVKVGQMNLPIGGDVDGSKGLLDSYAAAEATLERGAKELGYALTVVRSGQLRGNGPLLLGDYSARLVDNMYDVKFQDLYLKRGDTSEGYTKRLNLAQFIAHVSTTRVDDAPDDVEVLSVVTKTNFFGEQSLTPPTDRERRKGYDMAKGKAPAAIDVEIIDALLAEI</sequence>
<evidence type="ECO:0000313" key="1">
    <source>
        <dbReference type="EMBL" id="ABO98000.1"/>
    </source>
</evidence>
<dbReference type="KEGG" id="olu:OSTLU_33368"/>
<organism evidence="1 2">
    <name type="scientific">Ostreococcus lucimarinus (strain CCE9901)</name>
    <dbReference type="NCBI Taxonomy" id="436017"/>
    <lineage>
        <taxon>Eukaryota</taxon>
        <taxon>Viridiplantae</taxon>
        <taxon>Chlorophyta</taxon>
        <taxon>Mamiellophyceae</taxon>
        <taxon>Mamiellales</taxon>
        <taxon>Bathycoccaceae</taxon>
        <taxon>Ostreococcus</taxon>
    </lineage>
</organism>
<dbReference type="Proteomes" id="UP000001568">
    <property type="component" value="Chromosome 9"/>
</dbReference>
<protein>
    <submittedName>
        <fullName evidence="1">Uncharacterized protein</fullName>
    </submittedName>
</protein>
<gene>
    <name evidence="1" type="ORF">OSTLU_33368</name>
</gene>
<dbReference type="SUPFAM" id="SSF51735">
    <property type="entry name" value="NAD(P)-binding Rossmann-fold domains"/>
    <property type="match status" value="1"/>
</dbReference>
<dbReference type="AlphaFoldDB" id="A4S291"/>
<dbReference type="HOGENOM" id="CLU_892524_0_0_1"/>
<dbReference type="InterPro" id="IPR036291">
    <property type="entry name" value="NAD(P)-bd_dom_sf"/>
</dbReference>
<name>A4S291_OSTLU</name>
<proteinExistence type="predicted"/>
<dbReference type="Gene3D" id="3.40.50.720">
    <property type="entry name" value="NAD(P)-binding Rossmann-like Domain"/>
    <property type="match status" value="1"/>
</dbReference>